<evidence type="ECO:0000256" key="4">
    <source>
        <dbReference type="ARBA" id="ARBA00012604"/>
    </source>
</evidence>
<dbReference type="Pfam" id="PF00175">
    <property type="entry name" value="NAD_binding_1"/>
    <property type="match status" value="1"/>
</dbReference>
<comment type="function">
    <text evidence="13">This enzyme catalyzes the 6-electron reduction of sulfite to sulfide. This is one of several activities required for the biosynthesis of L-cysteine from sulfate.</text>
</comment>
<dbReference type="InterPro" id="IPR039261">
    <property type="entry name" value="FNR_nucleotide-bd"/>
</dbReference>
<keyword evidence="11" id="KW-0560">Oxidoreductase</keyword>
<dbReference type="GO" id="GO:0010181">
    <property type="term" value="F:FMN binding"/>
    <property type="evidence" value="ECO:0007669"/>
    <property type="project" value="TreeGrafter"/>
</dbReference>
<evidence type="ECO:0000256" key="1">
    <source>
        <dbReference type="ARBA" id="ARBA00001917"/>
    </source>
</evidence>
<keyword evidence="9" id="KW-0521">NADP</keyword>
<comment type="pathway">
    <text evidence="3">Sulfur metabolism; hydrogen sulfide biosynthesis; hydrogen sulfide from sulfite (NADPH route): step 1/1.</text>
</comment>
<keyword evidence="8" id="KW-0274">FAD</keyword>
<dbReference type="PRINTS" id="PR00371">
    <property type="entry name" value="FPNCR"/>
</dbReference>
<dbReference type="OrthoDB" id="1856718at2759"/>
<evidence type="ECO:0000256" key="9">
    <source>
        <dbReference type="ARBA" id="ARBA00022857"/>
    </source>
</evidence>
<dbReference type="Pfam" id="PF00667">
    <property type="entry name" value="FAD_binding_1"/>
    <property type="match status" value="1"/>
</dbReference>
<dbReference type="InterPro" id="IPR017927">
    <property type="entry name" value="FAD-bd_FR_type"/>
</dbReference>
<comment type="caution">
    <text evidence="15">The sequence shown here is derived from an EMBL/GenBank/DDBJ whole genome shotgun (WGS) entry which is preliminary data.</text>
</comment>
<evidence type="ECO:0000256" key="6">
    <source>
        <dbReference type="ARBA" id="ARBA00022630"/>
    </source>
</evidence>
<evidence type="ECO:0000313" key="15">
    <source>
        <dbReference type="EMBL" id="OMH81618.1"/>
    </source>
</evidence>
<dbReference type="Proteomes" id="UP000188320">
    <property type="component" value="Unassembled WGS sequence"/>
</dbReference>
<name>A0A1R1PKW2_ZANCU</name>
<dbReference type="EMBL" id="LSSK01000857">
    <property type="protein sequence ID" value="OMH81618.1"/>
    <property type="molecule type" value="Genomic_DNA"/>
</dbReference>
<evidence type="ECO:0000313" key="16">
    <source>
        <dbReference type="Proteomes" id="UP000188320"/>
    </source>
</evidence>
<dbReference type="FunFam" id="1.20.990.10:FF:000010">
    <property type="entry name" value="Sulfite reductase [NADPH] flavoprotein component"/>
    <property type="match status" value="1"/>
</dbReference>
<keyword evidence="5" id="KW-0813">Transport</keyword>
<dbReference type="SUPFAM" id="SSF52343">
    <property type="entry name" value="Ferredoxin reductase-like, C-terminal NADP-linked domain"/>
    <property type="match status" value="1"/>
</dbReference>
<evidence type="ECO:0000256" key="8">
    <source>
        <dbReference type="ARBA" id="ARBA00022827"/>
    </source>
</evidence>
<protein>
    <recommendedName>
        <fullName evidence="4">assimilatory sulfite reductase (NADPH)</fullName>
        <ecNumber evidence="4">1.8.1.2</ecNumber>
    </recommendedName>
</protein>
<evidence type="ECO:0000256" key="2">
    <source>
        <dbReference type="ARBA" id="ARBA00001974"/>
    </source>
</evidence>
<keyword evidence="7" id="KW-0288">FMN</keyword>
<dbReference type="PANTHER" id="PTHR19384">
    <property type="entry name" value="NITRIC OXIDE SYNTHASE-RELATED"/>
    <property type="match status" value="1"/>
</dbReference>
<dbReference type="AlphaFoldDB" id="A0A1R1PKW2"/>
<sequence>MTEIIDSSAVGQDVGQDVAFVKEGVVREIELLREMGETVLQRKNVSGDAEAFSHTGGIVDFLKGGNASAAELKVKCDANTAISHVCQTLSDVVLVYDTEELYDELSLYRPIIANTKNIWERVSVAVHMQTREGAGTIGLGIKSEDAQLSIIAYPESMNYFRYVLATHKNGFAGVVFNIFTTNEAGQTLNKFSQELARYSDAEYVVLTSETPQKAHDISIISFALASVLRIPVFHMHLSAAGEGSTNEENVMLSSSSLVKQFTELFSAKTKEQDLDKVKLVDLAYTLFDLTYHRLHKSIETHGSLSSSTVIISLGQFFGAKNASGISCLNDKDIAEIKDLLLISINDYTTSSVQRVAEIVDSGHVKRVLVVGSSEGGSFGAGNHLYRDLITTLYLTYNLADIDIEYKNVSGLEYGALKRVIYEYATQSTFENEDFAKNQESAEHEGSALVSVVASTCSVTDIGSIKNKSPFSSEKEELFKKIVFKDNYAYNSDALTGERVHFIRVKKKVRLTPESYDRNVFHIEFDTTGSGLEYEIGDALGVYGYNDVDEVERFLEWYGVEDSQQVIAKEVNGKLVYRTIFQWFYQSVDLFGRPGKKFYNFLAEYATDSSEAEKLAWLTTSEGTNEFKKRVEDTTTYADLLFEFASAKPELSQLIDEIPLIKQRHYSISSSAKMHPNSVHLLVVSVHWDVLAQQQKKERHGLCTRYLDQLRVGDEIMVSIKPSAMKLPEDDKRPIVMAGLGTGMAPFKAFIEERSYRKSMGIEVGPIALYFGSRYRNMEYLYGEELEAYHSDQLLTVLRLAFSRDQKEKIYIQHRLQNDSEMLAEWLVRKKGSFYLCGPTWPAGDVKDAIVSSFVTQEGMTEKMANRTIDEMKNEERYVLEVY</sequence>
<accession>A0A1R1PKW2</accession>
<reference evidence="16" key="1">
    <citation type="submission" date="2017-01" db="EMBL/GenBank/DDBJ databases">
        <authorList>
            <person name="Wang Y."/>
            <person name="White M."/>
            <person name="Kvist S."/>
            <person name="Moncalvo J.-M."/>
        </authorList>
    </citation>
    <scope>NUCLEOTIDE SEQUENCE [LARGE SCALE GENOMIC DNA]</scope>
    <source>
        <strain evidence="16">COL-18-3</strain>
    </source>
</reference>
<evidence type="ECO:0000256" key="3">
    <source>
        <dbReference type="ARBA" id="ARBA00004774"/>
    </source>
</evidence>
<dbReference type="EC" id="1.8.1.2" evidence="4"/>
<dbReference type="GO" id="GO:0004783">
    <property type="term" value="F:sulfite reductase (NADPH) activity"/>
    <property type="evidence" value="ECO:0007669"/>
    <property type="project" value="UniProtKB-EC"/>
</dbReference>
<evidence type="ECO:0000256" key="12">
    <source>
        <dbReference type="ARBA" id="ARBA00052219"/>
    </source>
</evidence>
<dbReference type="PANTHER" id="PTHR19384:SF109">
    <property type="entry name" value="SULFITE REDUCTASE [NADPH] FLAVOPROTEIN COMPONENT"/>
    <property type="match status" value="1"/>
</dbReference>
<dbReference type="InterPro" id="IPR023173">
    <property type="entry name" value="NADPH_Cyt_P450_Rdtase_alpha"/>
</dbReference>
<gene>
    <name evidence="15" type="ORF">AX774_g4922</name>
</gene>
<dbReference type="SUPFAM" id="SSF63380">
    <property type="entry name" value="Riboflavin synthase domain-like"/>
    <property type="match status" value="1"/>
</dbReference>
<dbReference type="InterPro" id="IPR001709">
    <property type="entry name" value="Flavoprot_Pyr_Nucl_cyt_Rdtase"/>
</dbReference>
<evidence type="ECO:0000256" key="13">
    <source>
        <dbReference type="ARBA" id="ARBA00059320"/>
    </source>
</evidence>
<comment type="cofactor">
    <cofactor evidence="1">
        <name>FMN</name>
        <dbReference type="ChEBI" id="CHEBI:58210"/>
    </cofactor>
</comment>
<feature type="domain" description="FAD-binding FR-type" evidence="14">
    <location>
        <begin position="497"/>
        <end position="728"/>
    </location>
</feature>
<evidence type="ECO:0000256" key="11">
    <source>
        <dbReference type="ARBA" id="ARBA00023002"/>
    </source>
</evidence>
<comment type="catalytic activity">
    <reaction evidence="12">
        <text>hydrogen sulfide + 3 NADP(+) + 3 H2O = sulfite + 3 NADPH + 4 H(+)</text>
        <dbReference type="Rhea" id="RHEA:13801"/>
        <dbReference type="ChEBI" id="CHEBI:15377"/>
        <dbReference type="ChEBI" id="CHEBI:15378"/>
        <dbReference type="ChEBI" id="CHEBI:17359"/>
        <dbReference type="ChEBI" id="CHEBI:29919"/>
        <dbReference type="ChEBI" id="CHEBI:57783"/>
        <dbReference type="ChEBI" id="CHEBI:58349"/>
        <dbReference type="EC" id="1.8.1.2"/>
    </reaction>
</comment>
<keyword evidence="6" id="KW-0285">Flavoprotein</keyword>
<dbReference type="GO" id="GO:0050660">
    <property type="term" value="F:flavin adenine dinucleotide binding"/>
    <property type="evidence" value="ECO:0007669"/>
    <property type="project" value="TreeGrafter"/>
</dbReference>
<dbReference type="Gene3D" id="2.40.30.10">
    <property type="entry name" value="Translation factors"/>
    <property type="match status" value="1"/>
</dbReference>
<evidence type="ECO:0000256" key="10">
    <source>
        <dbReference type="ARBA" id="ARBA00022982"/>
    </source>
</evidence>
<keyword evidence="10" id="KW-0249">Electron transport</keyword>
<proteinExistence type="predicted"/>
<evidence type="ECO:0000259" key="14">
    <source>
        <dbReference type="PROSITE" id="PS51384"/>
    </source>
</evidence>
<dbReference type="InterPro" id="IPR001433">
    <property type="entry name" value="OxRdtase_FAD/NAD-bd"/>
</dbReference>
<dbReference type="PROSITE" id="PS51384">
    <property type="entry name" value="FAD_FR"/>
    <property type="match status" value="1"/>
</dbReference>
<evidence type="ECO:0000256" key="5">
    <source>
        <dbReference type="ARBA" id="ARBA00022448"/>
    </source>
</evidence>
<dbReference type="Gene3D" id="3.40.50.80">
    <property type="entry name" value="Nucleotide-binding domain of ferredoxin-NADP reductase (FNR) module"/>
    <property type="match status" value="1"/>
</dbReference>
<dbReference type="InterPro" id="IPR003097">
    <property type="entry name" value="CysJ-like_FAD-binding"/>
</dbReference>
<evidence type="ECO:0000256" key="7">
    <source>
        <dbReference type="ARBA" id="ARBA00022643"/>
    </source>
</evidence>
<comment type="cofactor">
    <cofactor evidence="2">
        <name>FAD</name>
        <dbReference type="ChEBI" id="CHEBI:57692"/>
    </cofactor>
</comment>
<dbReference type="Gene3D" id="1.20.990.10">
    <property type="entry name" value="NADPH-cytochrome p450 Reductase, Chain A, domain 3"/>
    <property type="match status" value="1"/>
</dbReference>
<keyword evidence="16" id="KW-1185">Reference proteome</keyword>
<dbReference type="InterPro" id="IPR017938">
    <property type="entry name" value="Riboflavin_synthase-like_b-brl"/>
</dbReference>
<organism evidence="15 16">
    <name type="scientific">Zancudomyces culisetae</name>
    <name type="common">Gut fungus</name>
    <name type="synonym">Smittium culisetae</name>
    <dbReference type="NCBI Taxonomy" id="1213189"/>
    <lineage>
        <taxon>Eukaryota</taxon>
        <taxon>Fungi</taxon>
        <taxon>Fungi incertae sedis</taxon>
        <taxon>Zoopagomycota</taxon>
        <taxon>Kickxellomycotina</taxon>
        <taxon>Harpellomycetes</taxon>
        <taxon>Harpellales</taxon>
        <taxon>Legeriomycetaceae</taxon>
        <taxon>Zancudomyces</taxon>
    </lineage>
</organism>
<dbReference type="Gene3D" id="3.40.50.970">
    <property type="match status" value="1"/>
</dbReference>
<dbReference type="GO" id="GO:0005829">
    <property type="term" value="C:cytosol"/>
    <property type="evidence" value="ECO:0007669"/>
    <property type="project" value="TreeGrafter"/>
</dbReference>